<keyword evidence="3" id="KW-1185">Reference proteome</keyword>
<proteinExistence type="predicted"/>
<name>A0A1G1TJF9_9BACT</name>
<organism evidence="2 3">
    <name type="scientific">Hymenobacter coccineus</name>
    <dbReference type="NCBI Taxonomy" id="1908235"/>
    <lineage>
        <taxon>Bacteria</taxon>
        <taxon>Pseudomonadati</taxon>
        <taxon>Bacteroidota</taxon>
        <taxon>Cytophagia</taxon>
        <taxon>Cytophagales</taxon>
        <taxon>Hymenobacteraceae</taxon>
        <taxon>Hymenobacter</taxon>
    </lineage>
</organism>
<sequence length="503" mass="56063">MANLEYAVPISSNTIFNVASLAKQFTAFSIALLADKKLLSLNDDVHQYIPELPDYGEKITLLHLITHTSGLKDQWDLLNLAGWKPEDVITNKNVLDLILKQQELNFAPGEKFQYCNSGYTLLALVVERVTGKPFATWTQENLFGPLHMNHSFFSNNFAQIIPNGAHSYKATETGLEESVFTASAVGADGLHATLADLCKWVANYDQKIIGSDVVFDEVNGIPALEKSGNSNLNAAGRLKLSYGFGQGVKDYRGALRIGHDSADAGYRTYIGRFPQQHFAVILLGNSEAFEPEKTAMQIADIYLARQLSPPATEDAVAGKKLLIPETMEQTISGQYQLGDKRILRIFVVDRNIMGEIKSERRRFDLIPLTNLEYENKPKGIGVKYLKGNNEGTATIEFSESGKSITATKLVHLDLSYLDEYTGNFYCGALDAKYAIKVQDDHMVAILPRNNAVIITQNEADSFFGSHWWMRDIKFKRNKTNKITGFEINNGRAKKITFLKIGTK</sequence>
<dbReference type="InterPro" id="IPR012338">
    <property type="entry name" value="Beta-lactam/transpept-like"/>
</dbReference>
<dbReference type="InterPro" id="IPR050491">
    <property type="entry name" value="AmpC-like"/>
</dbReference>
<feature type="domain" description="Beta-lactamase-related" evidence="1">
    <location>
        <begin position="2"/>
        <end position="299"/>
    </location>
</feature>
<dbReference type="AlphaFoldDB" id="A0A1G1TJF9"/>
<dbReference type="PANTHER" id="PTHR46825">
    <property type="entry name" value="D-ALANYL-D-ALANINE-CARBOXYPEPTIDASE/ENDOPEPTIDASE AMPH"/>
    <property type="match status" value="1"/>
</dbReference>
<dbReference type="SUPFAM" id="SSF56601">
    <property type="entry name" value="beta-lactamase/transpeptidase-like"/>
    <property type="match status" value="1"/>
</dbReference>
<dbReference type="Gene3D" id="3.40.710.10">
    <property type="entry name" value="DD-peptidase/beta-lactamase superfamily"/>
    <property type="match status" value="1"/>
</dbReference>
<dbReference type="Proteomes" id="UP000177506">
    <property type="component" value="Unassembled WGS sequence"/>
</dbReference>
<dbReference type="Pfam" id="PF00144">
    <property type="entry name" value="Beta-lactamase"/>
    <property type="match status" value="1"/>
</dbReference>
<gene>
    <name evidence="2" type="ORF">BEN49_21405</name>
</gene>
<evidence type="ECO:0000313" key="2">
    <source>
        <dbReference type="EMBL" id="OGX91014.1"/>
    </source>
</evidence>
<evidence type="ECO:0000313" key="3">
    <source>
        <dbReference type="Proteomes" id="UP000177506"/>
    </source>
</evidence>
<protein>
    <recommendedName>
        <fullName evidence="1">Beta-lactamase-related domain-containing protein</fullName>
    </recommendedName>
</protein>
<dbReference type="InterPro" id="IPR001466">
    <property type="entry name" value="Beta-lactam-related"/>
</dbReference>
<accession>A0A1G1TJF9</accession>
<dbReference type="EMBL" id="MDZA01000097">
    <property type="protein sequence ID" value="OGX91014.1"/>
    <property type="molecule type" value="Genomic_DNA"/>
</dbReference>
<dbReference type="PANTHER" id="PTHR46825:SF9">
    <property type="entry name" value="BETA-LACTAMASE-RELATED DOMAIN-CONTAINING PROTEIN"/>
    <property type="match status" value="1"/>
</dbReference>
<comment type="caution">
    <text evidence="2">The sequence shown here is derived from an EMBL/GenBank/DDBJ whole genome shotgun (WGS) entry which is preliminary data.</text>
</comment>
<reference evidence="2 3" key="1">
    <citation type="submission" date="2016-08" db="EMBL/GenBank/DDBJ databases">
        <title>Hymenobacter coccineus sp. nov., Hymenobacter lapidarius sp. nov. and Hymenobacter glacialis sp. nov., isolated from Antarctic soil.</title>
        <authorList>
            <person name="Sedlacek I."/>
            <person name="Kralova S."/>
            <person name="Kyrova K."/>
            <person name="Maslanova I."/>
            <person name="Stankova E."/>
            <person name="Vrbovska V."/>
            <person name="Nemec M."/>
            <person name="Bartak M."/>
            <person name="Svec P."/>
            <person name="Busse H.-J."/>
            <person name="Pantucek R."/>
        </authorList>
    </citation>
    <scope>NUCLEOTIDE SEQUENCE [LARGE SCALE GENOMIC DNA]</scope>
    <source>
        <strain evidence="2 3">CCM 8649</strain>
    </source>
</reference>
<evidence type="ECO:0000259" key="1">
    <source>
        <dbReference type="Pfam" id="PF00144"/>
    </source>
</evidence>